<comment type="similarity">
    <text evidence="1">Belongs to the peptidase C48 family.</text>
</comment>
<gene>
    <name evidence="6" type="ORF">FSB_LOCUS61877</name>
</gene>
<dbReference type="InterPro" id="IPR038765">
    <property type="entry name" value="Papain-like_cys_pep_sf"/>
</dbReference>
<dbReference type="InterPro" id="IPR003653">
    <property type="entry name" value="Peptidase_C48_C"/>
</dbReference>
<reference evidence="6" key="1">
    <citation type="submission" date="2018-02" db="EMBL/GenBank/DDBJ databases">
        <authorList>
            <person name="Cohen D.B."/>
            <person name="Kent A.D."/>
        </authorList>
    </citation>
    <scope>NUCLEOTIDE SEQUENCE</scope>
</reference>
<dbReference type="PROSITE" id="PS50600">
    <property type="entry name" value="ULP_PROTEASE"/>
    <property type="match status" value="1"/>
</dbReference>
<name>A0A2N9JBG0_FAGSY</name>
<dbReference type="Pfam" id="PF02902">
    <property type="entry name" value="Peptidase_C48"/>
    <property type="match status" value="1"/>
</dbReference>
<dbReference type="GO" id="GO:0016929">
    <property type="term" value="F:deSUMOylase activity"/>
    <property type="evidence" value="ECO:0007669"/>
    <property type="project" value="TreeGrafter"/>
</dbReference>
<evidence type="ECO:0000256" key="4">
    <source>
        <dbReference type="ARBA" id="ARBA00022807"/>
    </source>
</evidence>
<sequence>MVRTLLPNNWVVSDVIDYVASQLAMQEKARSGGEITIWYLPTTFAIYIPINDSNTHWYLVVVDVREKEIQYFDTMSSSLHFADRKKQIAAMVKALNDFMLHPKVTPTATFEDLDMTSWPLVTPPAVPIQPDGSSCGIYVIQFMRLPILSPHYQSVTATDADRLNIVLELVLHDSNQLKTDLIAAASFRTSNLKT</sequence>
<dbReference type="Gene3D" id="3.40.395.10">
    <property type="entry name" value="Adenoviral Proteinase, Chain A"/>
    <property type="match status" value="1"/>
</dbReference>
<proteinExistence type="inferred from homology"/>
<dbReference type="GO" id="GO:0016926">
    <property type="term" value="P:protein desumoylation"/>
    <property type="evidence" value="ECO:0007669"/>
    <property type="project" value="TreeGrafter"/>
</dbReference>
<organism evidence="6">
    <name type="scientific">Fagus sylvatica</name>
    <name type="common">Beechnut</name>
    <dbReference type="NCBI Taxonomy" id="28930"/>
    <lineage>
        <taxon>Eukaryota</taxon>
        <taxon>Viridiplantae</taxon>
        <taxon>Streptophyta</taxon>
        <taxon>Embryophyta</taxon>
        <taxon>Tracheophyta</taxon>
        <taxon>Spermatophyta</taxon>
        <taxon>Magnoliopsida</taxon>
        <taxon>eudicotyledons</taxon>
        <taxon>Gunneridae</taxon>
        <taxon>Pentapetalae</taxon>
        <taxon>rosids</taxon>
        <taxon>fabids</taxon>
        <taxon>Fagales</taxon>
        <taxon>Fagaceae</taxon>
        <taxon>Fagus</taxon>
    </lineage>
</organism>
<accession>A0A2N9JBG0</accession>
<keyword evidence="4" id="KW-0788">Thiol protease</keyword>
<dbReference type="GO" id="GO:0006508">
    <property type="term" value="P:proteolysis"/>
    <property type="evidence" value="ECO:0007669"/>
    <property type="project" value="UniProtKB-KW"/>
</dbReference>
<evidence type="ECO:0000256" key="2">
    <source>
        <dbReference type="ARBA" id="ARBA00022670"/>
    </source>
</evidence>
<dbReference type="GO" id="GO:0005634">
    <property type="term" value="C:nucleus"/>
    <property type="evidence" value="ECO:0007669"/>
    <property type="project" value="TreeGrafter"/>
</dbReference>
<dbReference type="EMBL" id="OIVN01006483">
    <property type="protein sequence ID" value="SPD33995.1"/>
    <property type="molecule type" value="Genomic_DNA"/>
</dbReference>
<keyword evidence="3" id="KW-0378">Hydrolase</keyword>
<dbReference type="PANTHER" id="PTHR12606">
    <property type="entry name" value="SENTRIN/SUMO-SPECIFIC PROTEASE"/>
    <property type="match status" value="1"/>
</dbReference>
<evidence type="ECO:0000256" key="3">
    <source>
        <dbReference type="ARBA" id="ARBA00022801"/>
    </source>
</evidence>
<keyword evidence="2" id="KW-0645">Protease</keyword>
<protein>
    <recommendedName>
        <fullName evidence="5">Ubiquitin-like protease family profile domain-containing protein</fullName>
    </recommendedName>
</protein>
<dbReference type="PANTHER" id="PTHR12606:SF1">
    <property type="entry name" value="UBIQUITIN-LIKE-SPECIFIC PROTEASE 1A"/>
    <property type="match status" value="1"/>
</dbReference>
<feature type="domain" description="Ubiquitin-like protease family profile" evidence="5">
    <location>
        <begin position="1"/>
        <end position="146"/>
    </location>
</feature>
<evidence type="ECO:0000259" key="5">
    <source>
        <dbReference type="PROSITE" id="PS50600"/>
    </source>
</evidence>
<evidence type="ECO:0000313" key="6">
    <source>
        <dbReference type="EMBL" id="SPD33995.1"/>
    </source>
</evidence>
<evidence type="ECO:0000256" key="1">
    <source>
        <dbReference type="ARBA" id="ARBA00005234"/>
    </source>
</evidence>
<dbReference type="AlphaFoldDB" id="A0A2N9JBG0"/>
<dbReference type="SUPFAM" id="SSF54001">
    <property type="entry name" value="Cysteine proteinases"/>
    <property type="match status" value="1"/>
</dbReference>